<dbReference type="InterPro" id="IPR006115">
    <property type="entry name" value="6PGDH_NADP-bd"/>
</dbReference>
<feature type="domain" description="NADPH-dependent reductive aminase-like C-terminal" evidence="4">
    <location>
        <begin position="179"/>
        <end position="305"/>
    </location>
</feature>
<dbReference type="InterPro" id="IPR008927">
    <property type="entry name" value="6-PGluconate_DH-like_C_sf"/>
</dbReference>
<evidence type="ECO:0000313" key="6">
    <source>
        <dbReference type="Proteomes" id="UP000221011"/>
    </source>
</evidence>
<dbReference type="Proteomes" id="UP000221011">
    <property type="component" value="Chromosome"/>
</dbReference>
<dbReference type="EMBL" id="CP022685">
    <property type="protein sequence ID" value="ATL31837.1"/>
    <property type="molecule type" value="Genomic_DNA"/>
</dbReference>
<name>A0A291QJY5_9ACTN</name>
<sequence length="315" mass="32398">MPDNPSTKGRMMRNHETEQTPVTVIGLGLMGQALAGAFLRAGHPTTVWNRTTAKTERLVADGAKSAGSVAEAVAASPLVVVCVSDYDAVHALLDPLDDTALRGRTLVNLTSGTSSQARDSGAWAGDLGADYLDGAIMAGPAAIGTADAVVLLSGPKSAFDPHATALGSLGAGTTFLGADHGLASLYDAAGLVMMWSILNGFLQGAALLGTAGVDATTFAPFITQGIGTVADWLPGYARQIDDGAYPADDAAIDTHLATMEHLIHESEFLGVNAELPRFIKALADRAVAEGHGGSGYPALIEQFRKHSGIRTHSGK</sequence>
<accession>A0A291QJY5</accession>
<reference evidence="5 6" key="1">
    <citation type="submission" date="2017-08" db="EMBL/GenBank/DDBJ databases">
        <title>Complete Genome Sequence of Streptomyces formicae KY5, the formicamycin producer.</title>
        <authorList>
            <person name="Holmes N.A."/>
            <person name="Devine R."/>
            <person name="Qin Z."/>
            <person name="Seipke R.F."/>
            <person name="Wilkinson B."/>
            <person name="Hutchings M.I."/>
        </authorList>
    </citation>
    <scope>NUCLEOTIDE SEQUENCE [LARGE SCALE GENOMIC DNA]</scope>
    <source>
        <strain evidence="5 6">KY5</strain>
    </source>
</reference>
<dbReference type="InterPro" id="IPR051265">
    <property type="entry name" value="HIBADH-related_NP60_sf"/>
</dbReference>
<keyword evidence="6" id="KW-1185">Reference proteome</keyword>
<proteinExistence type="inferred from homology"/>
<dbReference type="Pfam" id="PF03446">
    <property type="entry name" value="NAD_binding_2"/>
    <property type="match status" value="1"/>
</dbReference>
<evidence type="ECO:0000259" key="3">
    <source>
        <dbReference type="Pfam" id="PF03446"/>
    </source>
</evidence>
<dbReference type="Gene3D" id="3.40.50.720">
    <property type="entry name" value="NAD(P)-binding Rossmann-like Domain"/>
    <property type="match status" value="1"/>
</dbReference>
<dbReference type="InterPro" id="IPR048666">
    <property type="entry name" value="RedAm-like_C"/>
</dbReference>
<dbReference type="KEGG" id="sfk:KY5_6819"/>
<dbReference type="Pfam" id="PF21761">
    <property type="entry name" value="RedAm-like_C"/>
    <property type="match status" value="1"/>
</dbReference>
<dbReference type="PIRSF" id="PIRSF000103">
    <property type="entry name" value="HIBADH"/>
    <property type="match status" value="1"/>
</dbReference>
<gene>
    <name evidence="5" type="ORF">KY5_6819</name>
</gene>
<organism evidence="5 6">
    <name type="scientific">Streptomyces formicae</name>
    <dbReference type="NCBI Taxonomy" id="1616117"/>
    <lineage>
        <taxon>Bacteria</taxon>
        <taxon>Bacillati</taxon>
        <taxon>Actinomycetota</taxon>
        <taxon>Actinomycetes</taxon>
        <taxon>Kitasatosporales</taxon>
        <taxon>Streptomycetaceae</taxon>
        <taxon>Streptomyces</taxon>
    </lineage>
</organism>
<dbReference type="GO" id="GO:0050661">
    <property type="term" value="F:NADP binding"/>
    <property type="evidence" value="ECO:0007669"/>
    <property type="project" value="InterPro"/>
</dbReference>
<protein>
    <submittedName>
        <fullName evidence="5">3-hydroxyisobutyrate dehydrogenase</fullName>
        <ecNumber evidence="5">1.1.1.31</ecNumber>
    </submittedName>
</protein>
<dbReference type="PANTHER" id="PTHR43580">
    <property type="entry name" value="OXIDOREDUCTASE GLYR1-RELATED"/>
    <property type="match status" value="1"/>
</dbReference>
<dbReference type="PANTHER" id="PTHR43580:SF2">
    <property type="entry name" value="CYTOKINE-LIKE NUCLEAR FACTOR N-PAC"/>
    <property type="match status" value="1"/>
</dbReference>
<comment type="similarity">
    <text evidence="1">Belongs to the HIBADH-related family.</text>
</comment>
<keyword evidence="2 5" id="KW-0560">Oxidoreductase</keyword>
<evidence type="ECO:0000259" key="4">
    <source>
        <dbReference type="Pfam" id="PF21761"/>
    </source>
</evidence>
<dbReference type="EC" id="1.1.1.31" evidence="5"/>
<dbReference type="InterPro" id="IPR036291">
    <property type="entry name" value="NAD(P)-bd_dom_sf"/>
</dbReference>
<feature type="domain" description="6-phosphogluconate dehydrogenase NADP-binding" evidence="3">
    <location>
        <begin position="22"/>
        <end position="177"/>
    </location>
</feature>
<evidence type="ECO:0000256" key="2">
    <source>
        <dbReference type="ARBA" id="ARBA00023002"/>
    </source>
</evidence>
<evidence type="ECO:0000256" key="1">
    <source>
        <dbReference type="ARBA" id="ARBA00009080"/>
    </source>
</evidence>
<dbReference type="SUPFAM" id="SSF51735">
    <property type="entry name" value="NAD(P)-binding Rossmann-fold domains"/>
    <property type="match status" value="1"/>
</dbReference>
<dbReference type="AlphaFoldDB" id="A0A291QJY5"/>
<dbReference type="Gene3D" id="1.10.1040.10">
    <property type="entry name" value="N-(1-d-carboxylethyl)-l-norvaline Dehydrogenase, domain 2"/>
    <property type="match status" value="1"/>
</dbReference>
<dbReference type="InterPro" id="IPR013328">
    <property type="entry name" value="6PGD_dom2"/>
</dbReference>
<dbReference type="InterPro" id="IPR015815">
    <property type="entry name" value="HIBADH-related"/>
</dbReference>
<evidence type="ECO:0000313" key="5">
    <source>
        <dbReference type="EMBL" id="ATL31837.1"/>
    </source>
</evidence>
<dbReference type="GO" id="GO:0008442">
    <property type="term" value="F:3-hydroxyisobutyrate dehydrogenase activity"/>
    <property type="evidence" value="ECO:0007669"/>
    <property type="project" value="UniProtKB-EC"/>
</dbReference>
<dbReference type="SUPFAM" id="SSF48179">
    <property type="entry name" value="6-phosphogluconate dehydrogenase C-terminal domain-like"/>
    <property type="match status" value="1"/>
</dbReference>